<keyword evidence="4" id="KW-1185">Reference proteome</keyword>
<evidence type="ECO:0000259" key="2">
    <source>
        <dbReference type="Pfam" id="PF11329"/>
    </source>
</evidence>
<feature type="domain" description="DUF3131" evidence="2">
    <location>
        <begin position="147"/>
        <end position="512"/>
    </location>
</feature>
<evidence type="ECO:0000313" key="4">
    <source>
        <dbReference type="Proteomes" id="UP000623440"/>
    </source>
</evidence>
<gene>
    <name evidence="3" type="ORF">H6G97_21585</name>
</gene>
<feature type="region of interest" description="Disordered" evidence="1">
    <location>
        <begin position="84"/>
        <end position="139"/>
    </location>
</feature>
<name>A0ABR8DRG3_9NOSO</name>
<reference evidence="3 4" key="1">
    <citation type="journal article" date="2020" name="ISME J.">
        <title>Comparative genomics reveals insights into cyanobacterial evolution and habitat adaptation.</title>
        <authorList>
            <person name="Chen M.Y."/>
            <person name="Teng W.K."/>
            <person name="Zhao L."/>
            <person name="Hu C.X."/>
            <person name="Zhou Y.K."/>
            <person name="Han B.P."/>
            <person name="Song L.R."/>
            <person name="Shu W.S."/>
        </authorList>
    </citation>
    <scope>NUCLEOTIDE SEQUENCE [LARGE SCALE GENOMIC DNA]</scope>
    <source>
        <strain evidence="3 4">FACHB-838</strain>
    </source>
</reference>
<proteinExistence type="predicted"/>
<evidence type="ECO:0000256" key="1">
    <source>
        <dbReference type="SAM" id="MobiDB-lite"/>
    </source>
</evidence>
<protein>
    <submittedName>
        <fullName evidence="3">DUF3131 domain-containing protein</fullName>
    </submittedName>
</protein>
<dbReference type="Pfam" id="PF11329">
    <property type="entry name" value="DUF3131"/>
    <property type="match status" value="1"/>
</dbReference>
<sequence length="525" mass="58770">MILQSVLYATTNQQPLLCPSPAAWQYATPSIYTVRLTKSSVEASRGSRGRREAGEEKLLNNNSLASPDYPNRIAPSIIIAAPDNFNPDIPTPPSQTVPKPTAPIITPLPPKPKPTPPQPTATPEKPATPTPTTSFPRLTQEADKIAAARAWKYFERNWNPQTGLVNSVDNLPWTTWWDQGSALLGIHAAYQLGLLPQDVFQKRMNTLLQTLEKLPLPATGLPNKAYSTHTAQMRHLNDTPDPKGTSGWSALDMARFLLGLHIMRSHYPEYSDHINRIVTRWHTSKLVKDGWLNGAIPRAGKLLEVQEGRLGYEQYAAHSLKLWNLPATNALSNPPAKMVKVDGVTLQIDERNFKNSGATNYLTNDPYLLWGLEIGWNDAVKSQVQNLLKVQQQRFKRTGILTAVNEDSLDRPPYFLYYSVYSNGQSWQAVNTSGKTYPQLRFVSTKAAFSWFALMPNEPYTKKLRDFAQNLSDKNRGYFSGKYENSKLGINASVDINTNAIVLESLLYQARGRHPLVLDLSKIKN</sequence>
<organism evidence="3 4">
    <name type="scientific">Nostoc flagelliforme FACHB-838</name>
    <dbReference type="NCBI Taxonomy" id="2692904"/>
    <lineage>
        <taxon>Bacteria</taxon>
        <taxon>Bacillati</taxon>
        <taxon>Cyanobacteriota</taxon>
        <taxon>Cyanophyceae</taxon>
        <taxon>Nostocales</taxon>
        <taxon>Nostocaceae</taxon>
        <taxon>Nostoc</taxon>
    </lineage>
</organism>
<comment type="caution">
    <text evidence="3">The sequence shown here is derived from an EMBL/GenBank/DDBJ whole genome shotgun (WGS) entry which is preliminary data.</text>
</comment>
<evidence type="ECO:0000313" key="3">
    <source>
        <dbReference type="EMBL" id="MBD2532036.1"/>
    </source>
</evidence>
<feature type="compositionally biased region" description="Basic and acidic residues" evidence="1">
    <location>
        <begin position="49"/>
        <end position="58"/>
    </location>
</feature>
<feature type="region of interest" description="Disordered" evidence="1">
    <location>
        <begin position="40"/>
        <end position="65"/>
    </location>
</feature>
<feature type="compositionally biased region" description="Low complexity" evidence="1">
    <location>
        <begin position="121"/>
        <end position="133"/>
    </location>
</feature>
<feature type="compositionally biased region" description="Pro residues" evidence="1">
    <location>
        <begin position="106"/>
        <end position="120"/>
    </location>
</feature>
<dbReference type="EMBL" id="JACJSI010000047">
    <property type="protein sequence ID" value="MBD2532036.1"/>
    <property type="molecule type" value="Genomic_DNA"/>
</dbReference>
<dbReference type="Proteomes" id="UP000623440">
    <property type="component" value="Unassembled WGS sequence"/>
</dbReference>
<accession>A0ABR8DRG3</accession>
<dbReference type="InterPro" id="IPR021478">
    <property type="entry name" value="DUF3131"/>
</dbReference>
<dbReference type="Gene3D" id="1.50.10.140">
    <property type="match status" value="1"/>
</dbReference>